<reference evidence="1 2" key="1">
    <citation type="journal article" date="2012" name="Science">
        <title>The Paleozoic origin of enzymatic lignin decomposition reconstructed from 31 fungal genomes.</title>
        <authorList>
            <person name="Floudas D."/>
            <person name="Binder M."/>
            <person name="Riley R."/>
            <person name="Barry K."/>
            <person name="Blanchette R.A."/>
            <person name="Henrissat B."/>
            <person name="Martinez A.T."/>
            <person name="Otillar R."/>
            <person name="Spatafora J.W."/>
            <person name="Yadav J.S."/>
            <person name="Aerts A."/>
            <person name="Benoit I."/>
            <person name="Boyd A."/>
            <person name="Carlson A."/>
            <person name="Copeland A."/>
            <person name="Coutinho P.M."/>
            <person name="de Vries R.P."/>
            <person name="Ferreira P."/>
            <person name="Findley K."/>
            <person name="Foster B."/>
            <person name="Gaskell J."/>
            <person name="Glotzer D."/>
            <person name="Gorecki P."/>
            <person name="Heitman J."/>
            <person name="Hesse C."/>
            <person name="Hori C."/>
            <person name="Igarashi K."/>
            <person name="Jurgens J.A."/>
            <person name="Kallen N."/>
            <person name="Kersten P."/>
            <person name="Kohler A."/>
            <person name="Kuees U."/>
            <person name="Kumar T.K.A."/>
            <person name="Kuo A."/>
            <person name="LaButti K."/>
            <person name="Larrondo L.F."/>
            <person name="Lindquist E."/>
            <person name="Ling A."/>
            <person name="Lombard V."/>
            <person name="Lucas S."/>
            <person name="Lundell T."/>
            <person name="Martin R."/>
            <person name="McLaughlin D.J."/>
            <person name="Morgenstern I."/>
            <person name="Morin E."/>
            <person name="Murat C."/>
            <person name="Nagy L.G."/>
            <person name="Nolan M."/>
            <person name="Ohm R.A."/>
            <person name="Patyshakuliyeva A."/>
            <person name="Rokas A."/>
            <person name="Ruiz-Duenas F.J."/>
            <person name="Sabat G."/>
            <person name="Salamov A."/>
            <person name="Samejima M."/>
            <person name="Schmutz J."/>
            <person name="Slot J.C."/>
            <person name="St John F."/>
            <person name="Stenlid J."/>
            <person name="Sun H."/>
            <person name="Sun S."/>
            <person name="Syed K."/>
            <person name="Tsang A."/>
            <person name="Wiebenga A."/>
            <person name="Young D."/>
            <person name="Pisabarro A."/>
            <person name="Eastwood D.C."/>
            <person name="Martin F."/>
            <person name="Cullen D."/>
            <person name="Grigoriev I.V."/>
            <person name="Hibbett D.S."/>
        </authorList>
    </citation>
    <scope>NUCLEOTIDE SEQUENCE</scope>
    <source>
        <strain evidence="2">FP-58527</strain>
    </source>
</reference>
<proteinExistence type="predicted"/>
<name>S8E674_FOMSC</name>
<dbReference type="InParanoid" id="S8E674"/>
<evidence type="ECO:0000313" key="2">
    <source>
        <dbReference type="Proteomes" id="UP000015241"/>
    </source>
</evidence>
<sequence length="230" mass="26238">MSAEVLLRFIELFGSQYPRIREVNLSLRGTMSSALHHVIEELARSSGPDLESFSWDSCRDKETLMQSSPRHVPCTFPPFAENINLRSLCLLTAMPSRQGIPWVYRNLTELLPQIKSPHLQDLTLQFSLDLDFPLPWAEEDLGDYATTPDAVAAFQALLRRPVFDEIPRHGVHIAFDDWRSPDKAAVERASAEISRALVPLFAPWLEREVTQLEIPGMPNVDHTKYNLYIE</sequence>
<dbReference type="AlphaFoldDB" id="S8E674"/>
<evidence type="ECO:0000313" key="1">
    <source>
        <dbReference type="EMBL" id="EPS98888.1"/>
    </source>
</evidence>
<keyword evidence="2" id="KW-1185">Reference proteome</keyword>
<organism evidence="1 2">
    <name type="scientific">Fomitopsis schrenkii</name>
    <name type="common">Brown rot fungus</name>
    <dbReference type="NCBI Taxonomy" id="2126942"/>
    <lineage>
        <taxon>Eukaryota</taxon>
        <taxon>Fungi</taxon>
        <taxon>Dikarya</taxon>
        <taxon>Basidiomycota</taxon>
        <taxon>Agaricomycotina</taxon>
        <taxon>Agaricomycetes</taxon>
        <taxon>Polyporales</taxon>
        <taxon>Fomitopsis</taxon>
    </lineage>
</organism>
<gene>
    <name evidence="1" type="ORF">FOMPIDRAFT_90430</name>
</gene>
<dbReference type="STRING" id="743788.S8E674"/>
<accession>S8E674</accession>
<dbReference type="EMBL" id="KE504161">
    <property type="protein sequence ID" value="EPS98888.1"/>
    <property type="molecule type" value="Genomic_DNA"/>
</dbReference>
<dbReference type="HOGENOM" id="CLU_1204795_0_0_1"/>
<protein>
    <submittedName>
        <fullName evidence="1">Uncharacterized protein</fullName>
    </submittedName>
</protein>
<dbReference type="Proteomes" id="UP000015241">
    <property type="component" value="Unassembled WGS sequence"/>
</dbReference>